<evidence type="ECO:0000256" key="1">
    <source>
        <dbReference type="SAM" id="Coils"/>
    </source>
</evidence>
<evidence type="ECO:0000259" key="3">
    <source>
        <dbReference type="PROSITE" id="PS00036"/>
    </source>
</evidence>
<protein>
    <recommendedName>
        <fullName evidence="3">BZIP domain-containing protein</fullName>
    </recommendedName>
</protein>
<gene>
    <name evidence="4" type="ORF">MARU1_000225</name>
</gene>
<evidence type="ECO:0000313" key="5">
    <source>
        <dbReference type="Proteomes" id="UP001217582"/>
    </source>
</evidence>
<dbReference type="GO" id="GO:0003700">
    <property type="term" value="F:DNA-binding transcription factor activity"/>
    <property type="evidence" value="ECO:0007669"/>
    <property type="project" value="InterPro"/>
</dbReference>
<dbReference type="PROSITE" id="PS00036">
    <property type="entry name" value="BZIP_BASIC"/>
    <property type="match status" value="1"/>
</dbReference>
<dbReference type="Gene3D" id="3.30.160.60">
    <property type="entry name" value="Classic Zinc Finger"/>
    <property type="match status" value="1"/>
</dbReference>
<accession>A0AAJ5YYH2</accession>
<reference evidence="4 5" key="1">
    <citation type="submission" date="2023-03" db="EMBL/GenBank/DDBJ databases">
        <title>Mating type loci evolution in Malassezia.</title>
        <authorList>
            <person name="Coelho M.A."/>
        </authorList>
    </citation>
    <scope>NUCLEOTIDE SEQUENCE [LARGE SCALE GENOMIC DNA]</scope>
    <source>
        <strain evidence="4 5">CBS 13387</strain>
    </source>
</reference>
<dbReference type="AlphaFoldDB" id="A0AAJ5YYH2"/>
<dbReference type="InterPro" id="IPR046347">
    <property type="entry name" value="bZIP_sf"/>
</dbReference>
<dbReference type="Proteomes" id="UP001217582">
    <property type="component" value="Chromosome 1"/>
</dbReference>
<organism evidence="4 5">
    <name type="scientific">Malassezia arunalokei</name>
    <dbReference type="NCBI Taxonomy" id="1514897"/>
    <lineage>
        <taxon>Eukaryota</taxon>
        <taxon>Fungi</taxon>
        <taxon>Dikarya</taxon>
        <taxon>Basidiomycota</taxon>
        <taxon>Ustilaginomycotina</taxon>
        <taxon>Malasseziomycetes</taxon>
        <taxon>Malasseziales</taxon>
        <taxon>Malasseziaceae</taxon>
        <taxon>Malassezia</taxon>
    </lineage>
</organism>
<dbReference type="SUPFAM" id="SSF57959">
    <property type="entry name" value="Leucine zipper domain"/>
    <property type="match status" value="1"/>
</dbReference>
<evidence type="ECO:0000256" key="2">
    <source>
        <dbReference type="SAM" id="MobiDB-lite"/>
    </source>
</evidence>
<keyword evidence="1" id="KW-0175">Coiled coil</keyword>
<name>A0AAJ5YYH2_9BASI</name>
<sequence length="411" mass="44512">MNHCINTTSRFTTFPIVLNMTRECMNPANDISRGAAAEDPSATYLGTLSPLLPLFPLSGPEHPGSIQSEWSESTSPSLADSLLSLDFDSADTMGTTLYNSDLLSDSSVSPVTTPKEATASRLFAPVDAVMFPSQDTEQDAPSPKRMRMDAEMPAPGMSQSLPSVLRHDFTLFPGDDEVQVPSKHDLYMTNSKADKVMSLLDTLNGSPMQQPSVSMQLRSGSLDSALSEPKTAPPTLIEKMPTCVPASALPSPPITGPAVTPASITAPASSSTSMGGTKSFRGTRRRRRDVDELLPLDAPIQPRMYHTESATSRRDSKDHSSSGEASPNNGNPLATPTLPSAENQGVDARALKRLSNTIAARRSRHRKAEELKRLYDMIEQLEKEVGVWKGRCEAAEQERDRLKTNSVALRM</sequence>
<dbReference type="EMBL" id="CP119916">
    <property type="protein sequence ID" value="WFD14225.1"/>
    <property type="molecule type" value="Genomic_DNA"/>
</dbReference>
<dbReference type="SMART" id="SM00338">
    <property type="entry name" value="BRLZ"/>
    <property type="match status" value="1"/>
</dbReference>
<feature type="coiled-coil region" evidence="1">
    <location>
        <begin position="364"/>
        <end position="398"/>
    </location>
</feature>
<dbReference type="InterPro" id="IPR004827">
    <property type="entry name" value="bZIP"/>
</dbReference>
<feature type="compositionally biased region" description="Basic and acidic residues" evidence="2">
    <location>
        <begin position="311"/>
        <end position="321"/>
    </location>
</feature>
<keyword evidence="5" id="KW-1185">Reference proteome</keyword>
<feature type="compositionally biased region" description="Low complexity" evidence="2">
    <location>
        <begin position="257"/>
        <end position="273"/>
    </location>
</feature>
<proteinExistence type="predicted"/>
<feature type="domain" description="BZIP" evidence="3">
    <location>
        <begin position="352"/>
        <end position="366"/>
    </location>
</feature>
<feature type="compositionally biased region" description="Polar residues" evidence="2">
    <location>
        <begin position="322"/>
        <end position="343"/>
    </location>
</feature>
<dbReference type="CDD" id="cd12193">
    <property type="entry name" value="bZIP_GCN4"/>
    <property type="match status" value="1"/>
</dbReference>
<feature type="region of interest" description="Disordered" evidence="2">
    <location>
        <begin position="254"/>
        <end position="343"/>
    </location>
</feature>
<evidence type="ECO:0000313" key="4">
    <source>
        <dbReference type="EMBL" id="WFD14225.1"/>
    </source>
</evidence>